<evidence type="ECO:0000259" key="3">
    <source>
        <dbReference type="Pfam" id="PF17123"/>
    </source>
</evidence>
<reference evidence="5" key="1">
    <citation type="journal article" date="2013" name="Nat. Genet.">
        <title>The Capsella rubella genome and the genomic consequences of rapid mating system evolution.</title>
        <authorList>
            <person name="Slotte T."/>
            <person name="Hazzouri K.M."/>
            <person name="Agren J.A."/>
            <person name="Koenig D."/>
            <person name="Maumus F."/>
            <person name="Guo Y.L."/>
            <person name="Steige K."/>
            <person name="Platts A.E."/>
            <person name="Escobar J.S."/>
            <person name="Newman L.K."/>
            <person name="Wang W."/>
            <person name="Mandakova T."/>
            <person name="Vello E."/>
            <person name="Smith L.M."/>
            <person name="Henz S.R."/>
            <person name="Steffen J."/>
            <person name="Takuno S."/>
            <person name="Brandvain Y."/>
            <person name="Coop G."/>
            <person name="Andolfatto P."/>
            <person name="Hu T.T."/>
            <person name="Blanchette M."/>
            <person name="Clark R.M."/>
            <person name="Quesneville H."/>
            <person name="Nordborg M."/>
            <person name="Gaut B.S."/>
            <person name="Lysak M.A."/>
            <person name="Jenkins J."/>
            <person name="Grimwood J."/>
            <person name="Chapman J."/>
            <person name="Prochnik S."/>
            <person name="Shu S."/>
            <person name="Rokhsar D."/>
            <person name="Schmutz J."/>
            <person name="Weigel D."/>
            <person name="Wright S.I."/>
        </authorList>
    </citation>
    <scope>NUCLEOTIDE SEQUENCE [LARGE SCALE GENOMIC DNA]</scope>
    <source>
        <strain evidence="5">cv. Monte Gargano</strain>
    </source>
</reference>
<protein>
    <recommendedName>
        <fullName evidence="3">RING-type domain-containing protein</fullName>
    </recommendedName>
</protein>
<keyword evidence="5" id="KW-1185">Reference proteome</keyword>
<dbReference type="eggNOG" id="KOG0800">
    <property type="taxonomic scope" value="Eukaryota"/>
</dbReference>
<feature type="region of interest" description="Disordered" evidence="1">
    <location>
        <begin position="203"/>
        <end position="230"/>
    </location>
</feature>
<dbReference type="Pfam" id="PF17123">
    <property type="entry name" value="zf-RING_11"/>
    <property type="match status" value="1"/>
</dbReference>
<dbReference type="PANTHER" id="PTHR45676:SF173">
    <property type="entry name" value="RING-H2 FINGER PROTEIN ATL60-RELATED"/>
    <property type="match status" value="1"/>
</dbReference>
<dbReference type="STRING" id="81985.R0I7C8"/>
<dbReference type="InterPro" id="IPR001841">
    <property type="entry name" value="Znf_RING"/>
</dbReference>
<keyword evidence="2" id="KW-0812">Transmembrane</keyword>
<keyword evidence="2" id="KW-0472">Membrane</keyword>
<dbReference type="PANTHER" id="PTHR45676">
    <property type="entry name" value="RING-H2 FINGER PROTEIN ATL51-RELATED"/>
    <property type="match status" value="1"/>
</dbReference>
<feature type="domain" description="RING-type" evidence="3">
    <location>
        <begin position="88"/>
        <end position="117"/>
    </location>
</feature>
<dbReference type="UniPathway" id="UPA00143"/>
<dbReference type="AlphaFoldDB" id="R0I7C8"/>
<evidence type="ECO:0000256" key="2">
    <source>
        <dbReference type="SAM" id="Phobius"/>
    </source>
</evidence>
<organism evidence="4 5">
    <name type="scientific">Capsella rubella</name>
    <dbReference type="NCBI Taxonomy" id="81985"/>
    <lineage>
        <taxon>Eukaryota</taxon>
        <taxon>Viridiplantae</taxon>
        <taxon>Streptophyta</taxon>
        <taxon>Embryophyta</taxon>
        <taxon>Tracheophyta</taxon>
        <taxon>Spermatophyta</taxon>
        <taxon>Magnoliopsida</taxon>
        <taxon>eudicotyledons</taxon>
        <taxon>Gunneridae</taxon>
        <taxon>Pentapetalae</taxon>
        <taxon>rosids</taxon>
        <taxon>malvids</taxon>
        <taxon>Brassicales</taxon>
        <taxon>Brassicaceae</taxon>
        <taxon>Camelineae</taxon>
        <taxon>Capsella</taxon>
    </lineage>
</organism>
<feature type="region of interest" description="Disordered" evidence="1">
    <location>
        <begin position="140"/>
        <end position="189"/>
    </location>
</feature>
<evidence type="ECO:0000256" key="1">
    <source>
        <dbReference type="SAM" id="MobiDB-lite"/>
    </source>
</evidence>
<dbReference type="Proteomes" id="UP000029121">
    <property type="component" value="Unassembled WGS sequence"/>
</dbReference>
<dbReference type="EMBL" id="KB870807">
    <property type="protein sequence ID" value="EOA32358.1"/>
    <property type="molecule type" value="Genomic_DNA"/>
</dbReference>
<dbReference type="SUPFAM" id="SSF57850">
    <property type="entry name" value="RING/U-box"/>
    <property type="match status" value="1"/>
</dbReference>
<dbReference type="Gene3D" id="3.30.40.10">
    <property type="entry name" value="Zinc/RING finger domain, C3HC4 (zinc finger)"/>
    <property type="match status" value="1"/>
</dbReference>
<dbReference type="GO" id="GO:0016567">
    <property type="term" value="P:protein ubiquitination"/>
    <property type="evidence" value="ECO:0007669"/>
    <property type="project" value="UniProtKB-UniPathway"/>
</dbReference>
<evidence type="ECO:0000313" key="4">
    <source>
        <dbReference type="EMBL" id="EOA32358.1"/>
    </source>
</evidence>
<sequence length="230" mass="25021">MSELHNLILIVIIFGFFFVFFGILFGFTYCVVKCCDCLDHEHNNNDDQVQPDHVSITIITGCVGLHPFVLRSIPIVEFNSKDYKDVVECVVCLAELANGDKARALPSCDHLFHVACIDSKMVRLEQRVTRQELGRAAHEGLTQDHEPTSEHHELPTNPPPRSSDTTMTEDDDGCGKANEDDGCSGADEYDGCGGADEYDGCGGADEDDGCGGAEEGPPDLMTVVIDIPAK</sequence>
<proteinExistence type="predicted"/>
<dbReference type="InterPro" id="IPR013083">
    <property type="entry name" value="Znf_RING/FYVE/PHD"/>
</dbReference>
<accession>R0I7C8</accession>
<name>R0I7C8_9BRAS</name>
<feature type="transmembrane region" description="Helical" evidence="2">
    <location>
        <begin position="7"/>
        <end position="29"/>
    </location>
</feature>
<dbReference type="GO" id="GO:0005886">
    <property type="term" value="C:plasma membrane"/>
    <property type="evidence" value="ECO:0007669"/>
    <property type="project" value="TreeGrafter"/>
</dbReference>
<evidence type="ECO:0000313" key="5">
    <source>
        <dbReference type="Proteomes" id="UP000029121"/>
    </source>
</evidence>
<feature type="compositionally biased region" description="Basic and acidic residues" evidence="1">
    <location>
        <begin position="140"/>
        <end position="154"/>
    </location>
</feature>
<keyword evidence="2" id="KW-1133">Transmembrane helix</keyword>
<gene>
    <name evidence="4" type="ORF">CARUB_v10015625mg</name>
</gene>